<reference evidence="1" key="1">
    <citation type="journal article" date="2014" name="BMC Genomics">
        <title>Characterizing the developmental transcriptome of the oriental fruit fly, Bactrocera dorsalis (Diptera: Tephritidae) through comparative genomic analysis with Drosophila melanogaster utilizing modENCODE datasets.</title>
        <authorList>
            <person name="Geib S.M."/>
            <person name="Calla B."/>
            <person name="Hall B."/>
            <person name="Hou S."/>
            <person name="Manoukis N.C."/>
        </authorList>
    </citation>
    <scope>NUCLEOTIDE SEQUENCE</scope>
    <source>
        <strain evidence="1">Punador</strain>
    </source>
</reference>
<dbReference type="EMBL" id="GAKP01009341">
    <property type="protein sequence ID" value="JAC49611.1"/>
    <property type="molecule type" value="Transcribed_RNA"/>
</dbReference>
<dbReference type="EMBL" id="GAKP01009343">
    <property type="protein sequence ID" value="JAC49609.1"/>
    <property type="molecule type" value="Transcribed_RNA"/>
</dbReference>
<evidence type="ECO:0000313" key="1">
    <source>
        <dbReference type="EMBL" id="JAC49611.1"/>
    </source>
</evidence>
<proteinExistence type="predicted"/>
<protein>
    <submittedName>
        <fullName evidence="1">Uncharacterized protein</fullName>
    </submittedName>
</protein>
<accession>A0A034W212</accession>
<dbReference type="AlphaFoldDB" id="A0A034W212"/>
<dbReference type="OrthoDB" id="7764536at2759"/>
<organism evidence="1">
    <name type="scientific">Bactrocera dorsalis</name>
    <name type="common">Oriental fruit fly</name>
    <name type="synonym">Dacus dorsalis</name>
    <dbReference type="NCBI Taxonomy" id="27457"/>
    <lineage>
        <taxon>Eukaryota</taxon>
        <taxon>Metazoa</taxon>
        <taxon>Ecdysozoa</taxon>
        <taxon>Arthropoda</taxon>
        <taxon>Hexapoda</taxon>
        <taxon>Insecta</taxon>
        <taxon>Pterygota</taxon>
        <taxon>Neoptera</taxon>
        <taxon>Endopterygota</taxon>
        <taxon>Diptera</taxon>
        <taxon>Brachycera</taxon>
        <taxon>Muscomorpha</taxon>
        <taxon>Tephritoidea</taxon>
        <taxon>Tephritidae</taxon>
        <taxon>Bactrocera</taxon>
        <taxon>Bactrocera</taxon>
    </lineage>
</organism>
<name>A0A034W212_BACDO</name>
<sequence>MAFSTQKEFFHVPFMNETVDYECRKACVKLKTYQSTIDHRSWAMDESLQSRFLSDLITCQTPVGQILRSTKLLQSNVRPPNSPIAIQFRKYFYVDVIAIFLMNLIDRARK</sequence>